<protein>
    <submittedName>
        <fullName evidence="1">Uncharacterized protein</fullName>
    </submittedName>
</protein>
<feature type="non-terminal residue" evidence="1">
    <location>
        <position position="1"/>
    </location>
</feature>
<reference evidence="1" key="1">
    <citation type="journal article" date="2014" name="Front. Microbiol.">
        <title>High frequency of phylogenetically diverse reductive dehalogenase-homologous genes in deep subseafloor sedimentary metagenomes.</title>
        <authorList>
            <person name="Kawai M."/>
            <person name="Futagami T."/>
            <person name="Toyoda A."/>
            <person name="Takaki Y."/>
            <person name="Nishi S."/>
            <person name="Hori S."/>
            <person name="Arai W."/>
            <person name="Tsubouchi T."/>
            <person name="Morono Y."/>
            <person name="Uchiyama I."/>
            <person name="Ito T."/>
            <person name="Fujiyama A."/>
            <person name="Inagaki F."/>
            <person name="Takami H."/>
        </authorList>
    </citation>
    <scope>NUCLEOTIDE SEQUENCE</scope>
    <source>
        <strain evidence="1">Expedition CK06-06</strain>
    </source>
</reference>
<evidence type="ECO:0000313" key="1">
    <source>
        <dbReference type="EMBL" id="GAI40732.1"/>
    </source>
</evidence>
<dbReference type="EMBL" id="BARV01033030">
    <property type="protein sequence ID" value="GAI40732.1"/>
    <property type="molecule type" value="Genomic_DNA"/>
</dbReference>
<dbReference type="AlphaFoldDB" id="X1N9P0"/>
<proteinExistence type="predicted"/>
<gene>
    <name evidence="1" type="ORF">S06H3_51989</name>
</gene>
<comment type="caution">
    <text evidence="1">The sequence shown here is derived from an EMBL/GenBank/DDBJ whole genome shotgun (WGS) entry which is preliminary data.</text>
</comment>
<name>X1N9P0_9ZZZZ</name>
<organism evidence="1">
    <name type="scientific">marine sediment metagenome</name>
    <dbReference type="NCBI Taxonomy" id="412755"/>
    <lineage>
        <taxon>unclassified sequences</taxon>
        <taxon>metagenomes</taxon>
        <taxon>ecological metagenomes</taxon>
    </lineage>
</organism>
<sequence length="43" mass="4744">EMRVLFNKPSSVLKTLAVTELLISGFGDLMNAARKIPILPIFV</sequence>
<accession>X1N9P0</accession>